<dbReference type="GO" id="GO:0005737">
    <property type="term" value="C:cytoplasm"/>
    <property type="evidence" value="ECO:0007669"/>
    <property type="project" value="UniProtKB-SubCell"/>
</dbReference>
<comment type="similarity">
    <text evidence="2">Belongs to the ArgJ family.</text>
</comment>
<dbReference type="Gene3D" id="3.60.70.12">
    <property type="entry name" value="L-amino peptidase D-ALA esterase/amidase"/>
    <property type="match status" value="1"/>
</dbReference>
<evidence type="ECO:0000256" key="6">
    <source>
        <dbReference type="ARBA" id="ARBA00023315"/>
    </source>
</evidence>
<dbReference type="NCBIfam" id="TIGR00120">
    <property type="entry name" value="ArgJ"/>
    <property type="match status" value="1"/>
</dbReference>
<sequence length="382" mass="39683">MIEFPAGFRGAGVVAGLKSSGASDLALIVNDGISPLAAAVFTKNQIKAAPVLWSAEIIKDGTVRATLLNSGGANACTGPDGFADTHRSAEVVATELEISASDVFVCSTGLIGERLPMDLIEKGIASACDALRAGEVEGVARAIMTTDSVPKIASYEGQGWRIVGVAKGAGMLAPSLATMLVVLMTDASIGANAMDGALRESTKKTFDRIDSDGCMSTNDTVLLMSSGESKRTPSNEEFQAGLTEVCRALAVGLISDAEGHTKVVQIHVTGSSSEDDAVEVGRAVARNNLLKCAITGEDPNWGRILAAIGTTNATLNPLDIDVSINGIKVCRSSAPGESRHLVDMSPKEVVIEIDLKCGSHEATVWTNDLSAMYVHENSAYST</sequence>
<dbReference type="GO" id="GO:0006526">
    <property type="term" value="P:L-arginine biosynthetic process"/>
    <property type="evidence" value="ECO:0007669"/>
    <property type="project" value="InterPro"/>
</dbReference>
<proteinExistence type="inferred from homology"/>
<keyword evidence="6" id="KW-0012">Acyltransferase</keyword>
<dbReference type="NCBIfam" id="NF003802">
    <property type="entry name" value="PRK05388.1"/>
    <property type="match status" value="1"/>
</dbReference>
<evidence type="ECO:0000256" key="2">
    <source>
        <dbReference type="ARBA" id="ARBA00006774"/>
    </source>
</evidence>
<dbReference type="GO" id="GO:0004358">
    <property type="term" value="F:L-glutamate N-acetyltransferase activity, acting on acetyl-L-ornithine as donor"/>
    <property type="evidence" value="ECO:0007669"/>
    <property type="project" value="InterPro"/>
</dbReference>
<keyword evidence="5" id="KW-0068">Autocatalytic cleavage</keyword>
<dbReference type="PANTHER" id="PTHR23100:SF0">
    <property type="entry name" value="ARGININE BIOSYNTHESIS BIFUNCTIONAL PROTEIN ARGJ, MITOCHONDRIAL"/>
    <property type="match status" value="1"/>
</dbReference>
<keyword evidence="4" id="KW-0808">Transferase</keyword>
<keyword evidence="3" id="KW-0963">Cytoplasm</keyword>
<dbReference type="Gene3D" id="3.10.20.340">
    <property type="entry name" value="ArgJ beta chain, C-terminal domain"/>
    <property type="match status" value="1"/>
</dbReference>
<reference evidence="7" key="1">
    <citation type="submission" date="2020-05" db="EMBL/GenBank/DDBJ databases">
        <authorList>
            <person name="Chiriac C."/>
            <person name="Salcher M."/>
            <person name="Ghai R."/>
            <person name="Kavagutti S V."/>
        </authorList>
    </citation>
    <scope>NUCLEOTIDE SEQUENCE</scope>
</reference>
<dbReference type="GO" id="GO:0004042">
    <property type="term" value="F:L-glutamate N-acetyltransferase activity"/>
    <property type="evidence" value="ECO:0007669"/>
    <property type="project" value="TreeGrafter"/>
</dbReference>
<comment type="subcellular location">
    <subcellularLocation>
        <location evidence="1">Cytoplasm</location>
    </subcellularLocation>
</comment>
<dbReference type="InterPro" id="IPR042195">
    <property type="entry name" value="ArgJ_beta_C"/>
</dbReference>
<dbReference type="FunFam" id="3.10.20.340:FF:000003">
    <property type="entry name" value="Arginine biosynthesis bifunctional protein ArgJ"/>
    <property type="match status" value="1"/>
</dbReference>
<dbReference type="HAMAP" id="MF_01106">
    <property type="entry name" value="ArgJ"/>
    <property type="match status" value="1"/>
</dbReference>
<dbReference type="Pfam" id="PF01960">
    <property type="entry name" value="ArgJ"/>
    <property type="match status" value="1"/>
</dbReference>
<dbReference type="GO" id="GO:0006592">
    <property type="term" value="P:ornithine biosynthetic process"/>
    <property type="evidence" value="ECO:0007669"/>
    <property type="project" value="TreeGrafter"/>
</dbReference>
<accession>A0A6J6DD41</accession>
<organism evidence="7">
    <name type="scientific">freshwater metagenome</name>
    <dbReference type="NCBI Taxonomy" id="449393"/>
    <lineage>
        <taxon>unclassified sequences</taxon>
        <taxon>metagenomes</taxon>
        <taxon>ecological metagenomes</taxon>
    </lineage>
</organism>
<dbReference type="SUPFAM" id="SSF56266">
    <property type="entry name" value="DmpA/ArgJ-like"/>
    <property type="match status" value="1"/>
</dbReference>
<evidence type="ECO:0000256" key="1">
    <source>
        <dbReference type="ARBA" id="ARBA00004496"/>
    </source>
</evidence>
<dbReference type="InterPro" id="IPR002813">
    <property type="entry name" value="Arg_biosynth_ArgJ"/>
</dbReference>
<gene>
    <name evidence="7" type="ORF">UFOPK1650_00233</name>
</gene>
<evidence type="ECO:0000313" key="7">
    <source>
        <dbReference type="EMBL" id="CAB4561907.1"/>
    </source>
</evidence>
<evidence type="ECO:0000256" key="5">
    <source>
        <dbReference type="ARBA" id="ARBA00022813"/>
    </source>
</evidence>
<protein>
    <submittedName>
        <fullName evidence="7">Unannotated protein</fullName>
    </submittedName>
</protein>
<name>A0A6J6DD41_9ZZZZ</name>
<dbReference type="CDD" id="cd02152">
    <property type="entry name" value="OAT"/>
    <property type="match status" value="1"/>
</dbReference>
<dbReference type="AlphaFoldDB" id="A0A6J6DD41"/>
<dbReference type="InterPro" id="IPR016117">
    <property type="entry name" value="ArgJ-like_dom_sf"/>
</dbReference>
<dbReference type="EMBL" id="CAEZTJ010000016">
    <property type="protein sequence ID" value="CAB4561907.1"/>
    <property type="molecule type" value="Genomic_DNA"/>
</dbReference>
<dbReference type="PANTHER" id="PTHR23100">
    <property type="entry name" value="ARGININE BIOSYNTHESIS BIFUNCTIONAL PROTEIN ARGJ"/>
    <property type="match status" value="1"/>
</dbReference>
<evidence type="ECO:0000256" key="3">
    <source>
        <dbReference type="ARBA" id="ARBA00022490"/>
    </source>
</evidence>
<evidence type="ECO:0000256" key="4">
    <source>
        <dbReference type="ARBA" id="ARBA00022679"/>
    </source>
</evidence>